<evidence type="ECO:0000313" key="2">
    <source>
        <dbReference type="EMBL" id="MCC0097723.1"/>
    </source>
</evidence>
<name>A0ABS8E9Z1_9ACTN</name>
<keyword evidence="1" id="KW-0732">Signal</keyword>
<evidence type="ECO:0000313" key="3">
    <source>
        <dbReference type="Proteomes" id="UP001520654"/>
    </source>
</evidence>
<dbReference type="Proteomes" id="UP001520654">
    <property type="component" value="Unassembled WGS sequence"/>
</dbReference>
<sequence length="59" mass="5990">MHRLNKRPGKGAATALLALLLLAVGVPAAVHRAAGRPHADPGCSTVAFMSMTGVAPTCR</sequence>
<evidence type="ECO:0008006" key="4">
    <source>
        <dbReference type="Google" id="ProtNLM"/>
    </source>
</evidence>
<protein>
    <recommendedName>
        <fullName evidence="4">Secreted protein</fullName>
    </recommendedName>
</protein>
<reference evidence="2 3" key="1">
    <citation type="submission" date="2021-08" db="EMBL/GenBank/DDBJ databases">
        <title>Genomic Architecture of Streptomyces flavotricini NGL1 and Streptomyces erythrochromogenes HMS4 With Differential Plant Beneficial attributes and laccase production capabilities.</title>
        <authorList>
            <person name="Salwan R."/>
            <person name="Kaur R."/>
            <person name="Sharma V."/>
        </authorList>
    </citation>
    <scope>NUCLEOTIDE SEQUENCE [LARGE SCALE GENOMIC DNA]</scope>
    <source>
        <strain evidence="2 3">NGL1</strain>
    </source>
</reference>
<gene>
    <name evidence="2" type="ORF">K7B10_23675</name>
</gene>
<dbReference type="EMBL" id="JAINUL010000001">
    <property type="protein sequence ID" value="MCC0097723.1"/>
    <property type="molecule type" value="Genomic_DNA"/>
</dbReference>
<feature type="signal peptide" evidence="1">
    <location>
        <begin position="1"/>
        <end position="28"/>
    </location>
</feature>
<organism evidence="2 3">
    <name type="scientific">Streptomyces flavotricini</name>
    <dbReference type="NCBI Taxonomy" id="66888"/>
    <lineage>
        <taxon>Bacteria</taxon>
        <taxon>Bacillati</taxon>
        <taxon>Actinomycetota</taxon>
        <taxon>Actinomycetes</taxon>
        <taxon>Kitasatosporales</taxon>
        <taxon>Streptomycetaceae</taxon>
        <taxon>Streptomyces</taxon>
    </lineage>
</organism>
<dbReference type="RefSeq" id="WP_229338946.1">
    <property type="nucleotide sequence ID" value="NZ_JAINUL010000001.1"/>
</dbReference>
<accession>A0ABS8E9Z1</accession>
<feature type="chain" id="PRO_5047371777" description="Secreted protein" evidence="1">
    <location>
        <begin position="29"/>
        <end position="59"/>
    </location>
</feature>
<proteinExistence type="predicted"/>
<comment type="caution">
    <text evidence="2">The sequence shown here is derived from an EMBL/GenBank/DDBJ whole genome shotgun (WGS) entry which is preliminary data.</text>
</comment>
<evidence type="ECO:0000256" key="1">
    <source>
        <dbReference type="SAM" id="SignalP"/>
    </source>
</evidence>
<keyword evidence="3" id="KW-1185">Reference proteome</keyword>